<dbReference type="EMBL" id="CYSE01000005">
    <property type="protein sequence ID" value="CUH80462.1"/>
    <property type="molecule type" value="Genomic_DNA"/>
</dbReference>
<dbReference type="OrthoDB" id="2489132at2"/>
<dbReference type="Pfam" id="PF00015">
    <property type="entry name" value="MCPsignal"/>
    <property type="match status" value="1"/>
</dbReference>
<dbReference type="GO" id="GO:0016020">
    <property type="term" value="C:membrane"/>
    <property type="evidence" value="ECO:0007669"/>
    <property type="project" value="InterPro"/>
</dbReference>
<evidence type="ECO:0000313" key="6">
    <source>
        <dbReference type="Proteomes" id="UP000054935"/>
    </source>
</evidence>
<dbReference type="STRING" id="441103.TRN7648_02998"/>
<evidence type="ECO:0000256" key="1">
    <source>
        <dbReference type="ARBA" id="ARBA00023224"/>
    </source>
</evidence>
<keyword evidence="6" id="KW-1185">Reference proteome</keyword>
<feature type="domain" description="Methyl-accepting transducer" evidence="4">
    <location>
        <begin position="22"/>
        <end position="258"/>
    </location>
</feature>
<protein>
    <submittedName>
        <fullName evidence="5">Methyl-accepting chemotaxis protein 2</fullName>
    </submittedName>
</protein>
<dbReference type="GO" id="GO:0007165">
    <property type="term" value="P:signal transduction"/>
    <property type="evidence" value="ECO:0007669"/>
    <property type="project" value="UniProtKB-KW"/>
</dbReference>
<evidence type="ECO:0000256" key="3">
    <source>
        <dbReference type="PROSITE-ProRule" id="PRU00284"/>
    </source>
</evidence>
<name>A0A0P1GG90_9RHOB</name>
<evidence type="ECO:0000259" key="4">
    <source>
        <dbReference type="PROSITE" id="PS50111"/>
    </source>
</evidence>
<sequence length="467" mass="50315">MQENTNFDAPDASKELAELTESATGLGHEIVDIVGFLQDLDNRCKSQLTLLQGVQNNTAGLARASESTVAAVDRMVLAADDAIEQVRTSTSLIAESGQSSQSLAEWVRSVHSETEIVEKLLHAVRNSNALITDIASQVHILAINAKIEAARAGQAGKGFSIVADSVKDLSGKTTDAAETITETVAELSEWMSRLHRGAQETVTQAETVLTRSGQTDRALAEIEAGMSRLRDDAHALSQDAARSKEAMDHTGNAVDDIAESIAAVAKGVDEANKRCENLIDTSEGILQHAVALGGSGEDGAMITLVQDLAGQISMAFDAAVRSGHITIEQLFNQSYQPIAGSNPEQVLAPFTRLTDRLLPPIQEPVLDHDSRIVFCAAVDTNGYLPTHNKKFSHPQGPDPVWNAANCRNRRIFDDRVGLKAGQNEKPFLLQVYRRDMGGGVFAMMKDLSAPIHVQGRHWGGLRLAYKI</sequence>
<dbReference type="Proteomes" id="UP000054935">
    <property type="component" value="Unassembled WGS sequence"/>
</dbReference>
<proteinExistence type="inferred from homology"/>
<gene>
    <name evidence="5" type="primary">mcp2</name>
    <name evidence="5" type="ORF">TRN7648_02998</name>
</gene>
<organism evidence="5 6">
    <name type="scientific">Tropicibacter naphthalenivorans</name>
    <dbReference type="NCBI Taxonomy" id="441103"/>
    <lineage>
        <taxon>Bacteria</taxon>
        <taxon>Pseudomonadati</taxon>
        <taxon>Pseudomonadota</taxon>
        <taxon>Alphaproteobacteria</taxon>
        <taxon>Rhodobacterales</taxon>
        <taxon>Roseobacteraceae</taxon>
        <taxon>Tropicibacter</taxon>
    </lineage>
</organism>
<dbReference type="RefSeq" id="WP_058248467.1">
    <property type="nucleotide sequence ID" value="NZ_CYSE01000005.1"/>
</dbReference>
<evidence type="ECO:0000313" key="5">
    <source>
        <dbReference type="EMBL" id="CUH80462.1"/>
    </source>
</evidence>
<dbReference type="PROSITE" id="PS50111">
    <property type="entry name" value="CHEMOTAXIS_TRANSDUC_2"/>
    <property type="match status" value="1"/>
</dbReference>
<dbReference type="GO" id="GO:0006935">
    <property type="term" value="P:chemotaxis"/>
    <property type="evidence" value="ECO:0007669"/>
    <property type="project" value="InterPro"/>
</dbReference>
<dbReference type="AlphaFoldDB" id="A0A0P1GG90"/>
<dbReference type="SMART" id="SM00283">
    <property type="entry name" value="MA"/>
    <property type="match status" value="1"/>
</dbReference>
<dbReference type="SUPFAM" id="SSF58104">
    <property type="entry name" value="Methyl-accepting chemotaxis protein (MCP) signaling domain"/>
    <property type="match status" value="1"/>
</dbReference>
<dbReference type="GO" id="GO:0004888">
    <property type="term" value="F:transmembrane signaling receptor activity"/>
    <property type="evidence" value="ECO:0007669"/>
    <property type="project" value="InterPro"/>
</dbReference>
<evidence type="ECO:0000256" key="2">
    <source>
        <dbReference type="ARBA" id="ARBA00029447"/>
    </source>
</evidence>
<dbReference type="PANTHER" id="PTHR32089:SF112">
    <property type="entry name" value="LYSOZYME-LIKE PROTEIN-RELATED"/>
    <property type="match status" value="1"/>
</dbReference>
<accession>A0A0P1GG90</accession>
<dbReference type="PANTHER" id="PTHR32089">
    <property type="entry name" value="METHYL-ACCEPTING CHEMOTAXIS PROTEIN MCPB"/>
    <property type="match status" value="1"/>
</dbReference>
<comment type="similarity">
    <text evidence="2">Belongs to the methyl-accepting chemotaxis (MCP) protein family.</text>
</comment>
<reference evidence="5 6" key="1">
    <citation type="submission" date="2015-09" db="EMBL/GenBank/DDBJ databases">
        <authorList>
            <consortium name="Swine Surveillance"/>
        </authorList>
    </citation>
    <scope>NUCLEOTIDE SEQUENCE [LARGE SCALE GENOMIC DNA]</scope>
    <source>
        <strain evidence="5 6">CECT 7648</strain>
    </source>
</reference>
<dbReference type="InterPro" id="IPR004089">
    <property type="entry name" value="MCPsignal_dom"/>
</dbReference>
<dbReference type="InterPro" id="IPR004090">
    <property type="entry name" value="Chemotax_Me-accpt_rcpt"/>
</dbReference>
<dbReference type="PRINTS" id="PR00260">
    <property type="entry name" value="CHEMTRNSDUCR"/>
</dbReference>
<keyword evidence="1 3" id="KW-0807">Transducer</keyword>
<dbReference type="Gene3D" id="1.10.287.950">
    <property type="entry name" value="Methyl-accepting chemotaxis protein"/>
    <property type="match status" value="1"/>
</dbReference>